<reference evidence="1 2" key="1">
    <citation type="submission" date="2022-09" db="EMBL/GenBank/DDBJ databases">
        <authorList>
            <person name="Palmer J.M."/>
        </authorList>
    </citation>
    <scope>NUCLEOTIDE SEQUENCE [LARGE SCALE GENOMIC DNA]</scope>
    <source>
        <strain evidence="1 2">DSM 7382</strain>
    </source>
</reference>
<dbReference type="EMBL" id="JASBNA010000003">
    <property type="protein sequence ID" value="KAK7693960.1"/>
    <property type="molecule type" value="Genomic_DNA"/>
</dbReference>
<evidence type="ECO:0000313" key="2">
    <source>
        <dbReference type="Proteomes" id="UP001385951"/>
    </source>
</evidence>
<proteinExistence type="predicted"/>
<keyword evidence="2" id="KW-1185">Reference proteome</keyword>
<organism evidence="1 2">
    <name type="scientific">Cerrena zonata</name>
    <dbReference type="NCBI Taxonomy" id="2478898"/>
    <lineage>
        <taxon>Eukaryota</taxon>
        <taxon>Fungi</taxon>
        <taxon>Dikarya</taxon>
        <taxon>Basidiomycota</taxon>
        <taxon>Agaricomycotina</taxon>
        <taxon>Agaricomycetes</taxon>
        <taxon>Polyporales</taxon>
        <taxon>Cerrenaceae</taxon>
        <taxon>Cerrena</taxon>
    </lineage>
</organism>
<accession>A0AAW0GL53</accession>
<comment type="caution">
    <text evidence="1">The sequence shown here is derived from an EMBL/GenBank/DDBJ whole genome shotgun (WGS) entry which is preliminary data.</text>
</comment>
<evidence type="ECO:0008006" key="3">
    <source>
        <dbReference type="Google" id="ProtNLM"/>
    </source>
</evidence>
<dbReference type="InterPro" id="IPR032675">
    <property type="entry name" value="LRR_dom_sf"/>
</dbReference>
<evidence type="ECO:0000313" key="1">
    <source>
        <dbReference type="EMBL" id="KAK7693960.1"/>
    </source>
</evidence>
<name>A0AAW0GL53_9APHY</name>
<sequence>MNPIRRNSKILAFLKKSPDSAAPTSLSPAQALDSDVLRRILSHIVVNTHEAALHFHRGFPAFGEKSSLNIISHPHPGQADLLHAIHTCRLWYAAGVRILYARICLVNIKSIGAWAQTIINCPSLASLVKEVYLLDQNHVKTSFLENRRRRKGLQLARTSVVEALRCCLSVDQLVVTNRTCDQTLLIPLEEAFVEGSSMTSSLQRFTVFGYTDVYNEQHIPVIPSYLTLPHLETLCLREVSFYRAHSLPYLPRLRTLQIVQCRQVSLSLQVISSVTLPALETLHIYDSTFPVGGDGLNNLRTLHVLGGEPGIVSCCPRAEIFAFDFDYNNPPSFSMSLNRVLSLTALLPLGDGEDVGEGPRIVGIFVDFIKSLSLDSLTHLIVILDPMWKYTYHPTDYAADLVRDNLQKFARWRDIKVEVIVKGINDWVFAHIQDPF</sequence>
<dbReference type="Gene3D" id="3.80.10.10">
    <property type="entry name" value="Ribonuclease Inhibitor"/>
    <property type="match status" value="1"/>
</dbReference>
<dbReference type="SUPFAM" id="SSF52047">
    <property type="entry name" value="RNI-like"/>
    <property type="match status" value="1"/>
</dbReference>
<gene>
    <name evidence="1" type="ORF">QCA50_003535</name>
</gene>
<dbReference type="Proteomes" id="UP001385951">
    <property type="component" value="Unassembled WGS sequence"/>
</dbReference>
<dbReference type="AlphaFoldDB" id="A0AAW0GL53"/>
<protein>
    <recommendedName>
        <fullName evidence="3">F-box domain-containing protein</fullName>
    </recommendedName>
</protein>